<evidence type="ECO:0000256" key="7">
    <source>
        <dbReference type="ARBA" id="ARBA00022777"/>
    </source>
</evidence>
<evidence type="ECO:0000256" key="12">
    <source>
        <dbReference type="ARBA" id="ARBA00047951"/>
    </source>
</evidence>
<proteinExistence type="inferred from homology"/>
<evidence type="ECO:0000313" key="17">
    <source>
        <dbReference type="EMBL" id="GMN58792.1"/>
    </source>
</evidence>
<dbReference type="PROSITE" id="PS00108">
    <property type="entry name" value="PROTEIN_KINASE_ST"/>
    <property type="match status" value="1"/>
</dbReference>
<dbReference type="Gene3D" id="3.30.200.20">
    <property type="entry name" value="Phosphorylase Kinase, domain 1"/>
    <property type="match status" value="1"/>
</dbReference>
<protein>
    <recommendedName>
        <fullName evidence="16">Protein kinase domain-containing protein</fullName>
    </recommendedName>
</protein>
<evidence type="ECO:0000256" key="2">
    <source>
        <dbReference type="ARBA" id="ARBA00022527"/>
    </source>
</evidence>
<reference evidence="17" key="1">
    <citation type="submission" date="2023-07" db="EMBL/GenBank/DDBJ databases">
        <title>draft genome sequence of fig (Ficus carica).</title>
        <authorList>
            <person name="Takahashi T."/>
            <person name="Nishimura K."/>
        </authorList>
    </citation>
    <scope>NUCLEOTIDE SEQUENCE</scope>
</reference>
<keyword evidence="2 14" id="KW-0723">Serine/threonine-protein kinase</keyword>
<accession>A0AA88J0S0</accession>
<evidence type="ECO:0000256" key="3">
    <source>
        <dbReference type="ARBA" id="ARBA00022679"/>
    </source>
</evidence>
<dbReference type="InterPro" id="IPR011009">
    <property type="entry name" value="Kinase-like_dom_sf"/>
</dbReference>
<keyword evidence="8 13" id="KW-0067">ATP-binding</keyword>
<dbReference type="AlphaFoldDB" id="A0AA88J0S0"/>
<gene>
    <name evidence="17" type="ORF">TIFTF001_027895</name>
</gene>
<feature type="binding site" evidence="13">
    <location>
        <position position="107"/>
    </location>
    <ligand>
        <name>ATP</name>
        <dbReference type="ChEBI" id="CHEBI:30616"/>
    </ligand>
</feature>
<keyword evidence="9 15" id="KW-1133">Transmembrane helix</keyword>
<keyword evidence="7" id="KW-0418">Kinase</keyword>
<organism evidence="17 18">
    <name type="scientific">Ficus carica</name>
    <name type="common">Common fig</name>
    <dbReference type="NCBI Taxonomy" id="3494"/>
    <lineage>
        <taxon>Eukaryota</taxon>
        <taxon>Viridiplantae</taxon>
        <taxon>Streptophyta</taxon>
        <taxon>Embryophyta</taxon>
        <taxon>Tracheophyta</taxon>
        <taxon>Spermatophyta</taxon>
        <taxon>Magnoliopsida</taxon>
        <taxon>eudicotyledons</taxon>
        <taxon>Gunneridae</taxon>
        <taxon>Pentapetalae</taxon>
        <taxon>rosids</taxon>
        <taxon>fabids</taxon>
        <taxon>Rosales</taxon>
        <taxon>Moraceae</taxon>
        <taxon>Ficeae</taxon>
        <taxon>Ficus</taxon>
    </lineage>
</organism>
<evidence type="ECO:0000256" key="1">
    <source>
        <dbReference type="ARBA" id="ARBA00004479"/>
    </source>
</evidence>
<name>A0AA88J0S0_FICCA</name>
<feature type="domain" description="Protein kinase" evidence="16">
    <location>
        <begin position="78"/>
        <end position="353"/>
    </location>
</feature>
<comment type="caution">
    <text evidence="17">The sequence shown here is derived from an EMBL/GenBank/DDBJ whole genome shotgun (WGS) entry which is preliminary data.</text>
</comment>
<sequence>MKKCSFGHGVTTGFIALFCATLAICWGVNERKLIKRKAKFFQQNGGLMLKQQLCSQRGSSENTKIFTVEELRKATNNFHQSRIVGEGGYGTVYKGELADKTEVAIKKSKVGAQSQTSQFINELVVLMQINHMNVVKVLGCCLETEVPLLVYEFIPNGTLFSHIHSKGQAMLSPLSWELRLKIAAETAEALAYLHVDITPPIIHRDVKTMNILLDENDTAKVSDFGISRLIPQDKDGLTTMVQGTLGYLDPEYFHSSQLTEKSDVYSFGVVLAELLTGRKALSFDMPEGDKCLSKFLISSLNDHRLHHIVDSAILNHENMETIKEVAIIAKRCLEVKGEDRPGMKEVAKELARLTNIMVKKQTWEKVDFVSGETQNLLGESSAPHCLDIESGSSACITAGYNSMQSQMLMPYDDAR</sequence>
<evidence type="ECO:0000256" key="8">
    <source>
        <dbReference type="ARBA" id="ARBA00022840"/>
    </source>
</evidence>
<comment type="subcellular location">
    <subcellularLocation>
        <location evidence="1">Membrane</location>
        <topology evidence="1">Single-pass type I membrane protein</topology>
    </subcellularLocation>
</comment>
<dbReference type="PANTHER" id="PTHR27005">
    <property type="entry name" value="WALL-ASSOCIATED RECEPTOR KINASE-LIKE 21"/>
    <property type="match status" value="1"/>
</dbReference>
<evidence type="ECO:0000256" key="15">
    <source>
        <dbReference type="SAM" id="Phobius"/>
    </source>
</evidence>
<evidence type="ECO:0000256" key="4">
    <source>
        <dbReference type="ARBA" id="ARBA00022692"/>
    </source>
</evidence>
<dbReference type="GO" id="GO:0005524">
    <property type="term" value="F:ATP binding"/>
    <property type="evidence" value="ECO:0007669"/>
    <property type="project" value="UniProtKB-UniRule"/>
</dbReference>
<evidence type="ECO:0000256" key="6">
    <source>
        <dbReference type="ARBA" id="ARBA00022741"/>
    </source>
</evidence>
<keyword evidence="4 15" id="KW-0812">Transmembrane</keyword>
<dbReference type="EMBL" id="BTGU01000081">
    <property type="protein sequence ID" value="GMN58792.1"/>
    <property type="molecule type" value="Genomic_DNA"/>
</dbReference>
<keyword evidence="6 13" id="KW-0547">Nucleotide-binding</keyword>
<dbReference type="InterPro" id="IPR008271">
    <property type="entry name" value="Ser/Thr_kinase_AS"/>
</dbReference>
<dbReference type="FunFam" id="1.10.510.10:FF:000084">
    <property type="entry name" value="Wall-associated receptor kinase 2"/>
    <property type="match status" value="1"/>
</dbReference>
<dbReference type="Proteomes" id="UP001187192">
    <property type="component" value="Unassembled WGS sequence"/>
</dbReference>
<dbReference type="InterPro" id="IPR045274">
    <property type="entry name" value="WAK-like"/>
</dbReference>
<keyword evidence="3" id="KW-0808">Transferase</keyword>
<dbReference type="GO" id="GO:0004674">
    <property type="term" value="F:protein serine/threonine kinase activity"/>
    <property type="evidence" value="ECO:0007669"/>
    <property type="project" value="UniProtKB-KW"/>
</dbReference>
<evidence type="ECO:0000256" key="11">
    <source>
        <dbReference type="ARBA" id="ARBA00047558"/>
    </source>
</evidence>
<dbReference type="GO" id="GO:0005886">
    <property type="term" value="C:plasma membrane"/>
    <property type="evidence" value="ECO:0007669"/>
    <property type="project" value="TreeGrafter"/>
</dbReference>
<dbReference type="SMART" id="SM00220">
    <property type="entry name" value="S_TKc"/>
    <property type="match status" value="1"/>
</dbReference>
<keyword evidence="5" id="KW-0732">Signal</keyword>
<dbReference type="InterPro" id="IPR001245">
    <property type="entry name" value="Ser-Thr/Tyr_kinase_cat_dom"/>
</dbReference>
<dbReference type="InterPro" id="IPR000719">
    <property type="entry name" value="Prot_kinase_dom"/>
</dbReference>
<evidence type="ECO:0000256" key="13">
    <source>
        <dbReference type="PROSITE-ProRule" id="PRU10141"/>
    </source>
</evidence>
<comment type="catalytic activity">
    <reaction evidence="11">
        <text>L-seryl-[protein] + ATP = O-phospho-L-seryl-[protein] + ADP + H(+)</text>
        <dbReference type="Rhea" id="RHEA:17989"/>
        <dbReference type="Rhea" id="RHEA-COMP:9863"/>
        <dbReference type="Rhea" id="RHEA-COMP:11604"/>
        <dbReference type="ChEBI" id="CHEBI:15378"/>
        <dbReference type="ChEBI" id="CHEBI:29999"/>
        <dbReference type="ChEBI" id="CHEBI:30616"/>
        <dbReference type="ChEBI" id="CHEBI:83421"/>
        <dbReference type="ChEBI" id="CHEBI:456216"/>
    </reaction>
</comment>
<comment type="similarity">
    <text evidence="14">Belongs to the protein kinase superfamily.</text>
</comment>
<dbReference type="PROSITE" id="PS50011">
    <property type="entry name" value="PROTEIN_KINASE_DOM"/>
    <property type="match status" value="1"/>
</dbReference>
<comment type="catalytic activity">
    <reaction evidence="12">
        <text>L-threonyl-[protein] + ATP = O-phospho-L-threonyl-[protein] + ADP + H(+)</text>
        <dbReference type="Rhea" id="RHEA:46608"/>
        <dbReference type="Rhea" id="RHEA-COMP:11060"/>
        <dbReference type="Rhea" id="RHEA-COMP:11605"/>
        <dbReference type="ChEBI" id="CHEBI:15378"/>
        <dbReference type="ChEBI" id="CHEBI:30013"/>
        <dbReference type="ChEBI" id="CHEBI:30616"/>
        <dbReference type="ChEBI" id="CHEBI:61977"/>
        <dbReference type="ChEBI" id="CHEBI:456216"/>
    </reaction>
</comment>
<evidence type="ECO:0000256" key="5">
    <source>
        <dbReference type="ARBA" id="ARBA00022729"/>
    </source>
</evidence>
<evidence type="ECO:0000256" key="9">
    <source>
        <dbReference type="ARBA" id="ARBA00022989"/>
    </source>
</evidence>
<keyword evidence="18" id="KW-1185">Reference proteome</keyword>
<dbReference type="Pfam" id="PF07714">
    <property type="entry name" value="PK_Tyr_Ser-Thr"/>
    <property type="match status" value="1"/>
</dbReference>
<dbReference type="InterPro" id="IPR017441">
    <property type="entry name" value="Protein_kinase_ATP_BS"/>
</dbReference>
<dbReference type="GO" id="GO:0007166">
    <property type="term" value="P:cell surface receptor signaling pathway"/>
    <property type="evidence" value="ECO:0007669"/>
    <property type="project" value="InterPro"/>
</dbReference>
<evidence type="ECO:0000256" key="10">
    <source>
        <dbReference type="ARBA" id="ARBA00023136"/>
    </source>
</evidence>
<dbReference type="Gene3D" id="1.10.510.10">
    <property type="entry name" value="Transferase(Phosphotransferase) domain 1"/>
    <property type="match status" value="1"/>
</dbReference>
<evidence type="ECO:0000313" key="18">
    <source>
        <dbReference type="Proteomes" id="UP001187192"/>
    </source>
</evidence>
<evidence type="ECO:0000256" key="14">
    <source>
        <dbReference type="RuleBase" id="RU000304"/>
    </source>
</evidence>
<dbReference type="Gramene" id="FCD_00034113-RA">
    <property type="protein sequence ID" value="FCD_00034113-RA:cds"/>
    <property type="gene ID" value="FCD_00034113"/>
</dbReference>
<evidence type="ECO:0000259" key="16">
    <source>
        <dbReference type="PROSITE" id="PS50011"/>
    </source>
</evidence>
<dbReference type="PANTHER" id="PTHR27005:SF283">
    <property type="entry name" value="OS02G0633066 PROTEIN"/>
    <property type="match status" value="1"/>
</dbReference>
<dbReference type="FunFam" id="3.30.200.20:FF:000043">
    <property type="entry name" value="Wall-associated receptor kinase 2"/>
    <property type="match status" value="1"/>
</dbReference>
<keyword evidence="10 15" id="KW-0472">Membrane</keyword>
<feature type="transmembrane region" description="Helical" evidence="15">
    <location>
        <begin position="6"/>
        <end position="29"/>
    </location>
</feature>
<dbReference type="PROSITE" id="PS00107">
    <property type="entry name" value="PROTEIN_KINASE_ATP"/>
    <property type="match status" value="1"/>
</dbReference>
<dbReference type="SUPFAM" id="SSF56112">
    <property type="entry name" value="Protein kinase-like (PK-like)"/>
    <property type="match status" value="1"/>
</dbReference>